<dbReference type="WBParaSite" id="SMTH1_96800.2">
    <property type="protein sequence ID" value="SMTH1_96800.2"/>
    <property type="gene ID" value="SMTH1_96800"/>
</dbReference>
<feature type="compositionally biased region" description="Polar residues" evidence="1">
    <location>
        <begin position="102"/>
        <end position="124"/>
    </location>
</feature>
<feature type="compositionally biased region" description="Polar residues" evidence="1">
    <location>
        <begin position="179"/>
        <end position="189"/>
    </location>
</feature>
<reference evidence="3" key="1">
    <citation type="submission" date="2023-11" db="UniProtKB">
        <authorList>
            <consortium name="WormBaseParasite"/>
        </authorList>
    </citation>
    <scope>IDENTIFICATION</scope>
</reference>
<dbReference type="AlphaFoldDB" id="A0AA85C3I3"/>
<sequence length="229" mass="25331">MNNDTDLAHFASHQGHSLLTLVHTFLLNNSMNPNYPNGPIGYGWGFGQNATTTSLWEQPQIGFCFDSPNPQIPEACPPPIQNPGVIGFAYDQAVANPPLVSPVSSGRSQSNSSTDRTFNVTSPRLNVPPSIEAMRPKSYINYSDESFAPSAPPESISPHSESVKFITITRKDSKKSDTTSRTITNTNDQHNQRRDSYQDSLKDMAALMTDVELTDDMINGMRKRFDLHN</sequence>
<accession>A0AA85C3I3</accession>
<protein>
    <submittedName>
        <fullName evidence="3">Uncharacterized protein</fullName>
    </submittedName>
</protein>
<feature type="region of interest" description="Disordered" evidence="1">
    <location>
        <begin position="170"/>
        <end position="198"/>
    </location>
</feature>
<organism evidence="2 3">
    <name type="scientific">Schistosoma mattheei</name>
    <dbReference type="NCBI Taxonomy" id="31246"/>
    <lineage>
        <taxon>Eukaryota</taxon>
        <taxon>Metazoa</taxon>
        <taxon>Spiralia</taxon>
        <taxon>Lophotrochozoa</taxon>
        <taxon>Platyhelminthes</taxon>
        <taxon>Trematoda</taxon>
        <taxon>Digenea</taxon>
        <taxon>Strigeidida</taxon>
        <taxon>Schistosomatoidea</taxon>
        <taxon>Schistosomatidae</taxon>
        <taxon>Schistosoma</taxon>
    </lineage>
</organism>
<proteinExistence type="predicted"/>
<evidence type="ECO:0000256" key="1">
    <source>
        <dbReference type="SAM" id="MobiDB-lite"/>
    </source>
</evidence>
<name>A0AA85C3I3_9TREM</name>
<evidence type="ECO:0000313" key="3">
    <source>
        <dbReference type="WBParaSite" id="SMTH1_96800.2"/>
    </source>
</evidence>
<feature type="region of interest" description="Disordered" evidence="1">
    <location>
        <begin position="99"/>
        <end position="130"/>
    </location>
</feature>
<evidence type="ECO:0000313" key="2">
    <source>
        <dbReference type="Proteomes" id="UP000050791"/>
    </source>
</evidence>
<dbReference type="Proteomes" id="UP000050791">
    <property type="component" value="Unassembled WGS sequence"/>
</dbReference>